<feature type="non-terminal residue" evidence="1">
    <location>
        <position position="56"/>
    </location>
</feature>
<name>A0A381N1D8_9ZZZZ</name>
<reference evidence="1" key="1">
    <citation type="submission" date="2018-05" db="EMBL/GenBank/DDBJ databases">
        <authorList>
            <person name="Lanie J.A."/>
            <person name="Ng W.-L."/>
            <person name="Kazmierczak K.M."/>
            <person name="Andrzejewski T.M."/>
            <person name="Davidsen T.M."/>
            <person name="Wayne K.J."/>
            <person name="Tettelin H."/>
            <person name="Glass J.I."/>
            <person name="Rusch D."/>
            <person name="Podicherti R."/>
            <person name="Tsui H.-C.T."/>
            <person name="Winkler M.E."/>
        </authorList>
    </citation>
    <scope>NUCLEOTIDE SEQUENCE</scope>
</reference>
<evidence type="ECO:0000313" key="1">
    <source>
        <dbReference type="EMBL" id="SUZ48299.1"/>
    </source>
</evidence>
<protein>
    <submittedName>
        <fullName evidence="1">Uncharacterized protein</fullName>
    </submittedName>
</protein>
<dbReference type="EMBL" id="UINC01000062">
    <property type="protein sequence ID" value="SUZ48299.1"/>
    <property type="molecule type" value="Genomic_DNA"/>
</dbReference>
<accession>A0A381N1D8</accession>
<sequence length="56" mass="6613">MIDPEKLIIGPIEVYREEKTRKHYVTIIPVLEDRVLLAEDKSRIDFYGSSQLFIYA</sequence>
<organism evidence="1">
    <name type="scientific">marine metagenome</name>
    <dbReference type="NCBI Taxonomy" id="408172"/>
    <lineage>
        <taxon>unclassified sequences</taxon>
        <taxon>metagenomes</taxon>
        <taxon>ecological metagenomes</taxon>
    </lineage>
</organism>
<proteinExistence type="predicted"/>
<gene>
    <name evidence="1" type="ORF">METZ01_LOCUS1153</name>
</gene>
<dbReference type="AlphaFoldDB" id="A0A381N1D8"/>